<dbReference type="EMBL" id="JAEILT010000030">
    <property type="protein sequence ID" value="MBJ2138200.1"/>
    <property type="molecule type" value="Genomic_DNA"/>
</dbReference>
<accession>A0ABS0WI86</accession>
<organism evidence="1 2">
    <name type="scientific">Paraglaciecola chathamensis</name>
    <dbReference type="NCBI Taxonomy" id="368405"/>
    <lineage>
        <taxon>Bacteria</taxon>
        <taxon>Pseudomonadati</taxon>
        <taxon>Pseudomonadota</taxon>
        <taxon>Gammaproteobacteria</taxon>
        <taxon>Alteromonadales</taxon>
        <taxon>Alteromonadaceae</taxon>
        <taxon>Paraglaciecola</taxon>
    </lineage>
</organism>
<name>A0ABS0WI86_9ALTE</name>
<evidence type="ECO:0000313" key="1">
    <source>
        <dbReference type="EMBL" id="MBJ2138200.1"/>
    </source>
</evidence>
<dbReference type="CDD" id="cd07177">
    <property type="entry name" value="terB_like"/>
    <property type="match status" value="1"/>
</dbReference>
<dbReference type="Gene3D" id="1.10.3680.10">
    <property type="entry name" value="TerB-like"/>
    <property type="match status" value="1"/>
</dbReference>
<dbReference type="InterPro" id="IPR029024">
    <property type="entry name" value="TerB-like"/>
</dbReference>
<gene>
    <name evidence="1" type="ORF">JEU11_17190</name>
</gene>
<dbReference type="Proteomes" id="UP000649232">
    <property type="component" value="Unassembled WGS sequence"/>
</dbReference>
<evidence type="ECO:0000313" key="2">
    <source>
        <dbReference type="Proteomes" id="UP000649232"/>
    </source>
</evidence>
<protein>
    <submittedName>
        <fullName evidence="1">TerB family tellurite resistance protein</fullName>
    </submittedName>
</protein>
<sequence>MLIKEVIKNVQNEGYYIGTWDSIDEATTIYIDTKTGVQDFYTLLNESDLECLPKIVNGTVANLEKSLVSVPLVIFKKSTPLNRQNSNVKYALLVGKIAAAMAKVDGNIDHEEIFQIREDIYKLSFLSDSEKYRVFIRSIYALQQNLSKDTIINSFALLSDKAKKQALNIAKDIAIADHHINRHERLFLYEFYRLCDLPTNTVDRDLKEHARTKNVVLENNSSKNVTVTDLIIEMDDSFDQMLSEFASF</sequence>
<comment type="caution">
    <text evidence="1">The sequence shown here is derived from an EMBL/GenBank/DDBJ whole genome shotgun (WGS) entry which is preliminary data.</text>
</comment>
<dbReference type="SUPFAM" id="SSF158682">
    <property type="entry name" value="TerB-like"/>
    <property type="match status" value="1"/>
</dbReference>
<reference evidence="1 2" key="1">
    <citation type="submission" date="2020-12" db="EMBL/GenBank/DDBJ databases">
        <title>Draft genome sequences of nine environmental bacterial isolates colonizing plastic.</title>
        <authorList>
            <person name="Borre I."/>
            <person name="Sonnenschein E.C."/>
        </authorList>
    </citation>
    <scope>NUCLEOTIDE SEQUENCE [LARGE SCALE GENOMIC DNA]</scope>
    <source>
        <strain evidence="1 2">IB30</strain>
    </source>
</reference>
<proteinExistence type="predicted"/>
<dbReference type="RefSeq" id="WP_198825592.1">
    <property type="nucleotide sequence ID" value="NZ_JAEILT010000030.1"/>
</dbReference>